<dbReference type="EMBL" id="JBBWWQ010000014">
    <property type="protein sequence ID" value="KAK8930990.1"/>
    <property type="molecule type" value="Genomic_DNA"/>
</dbReference>
<feature type="compositionally biased region" description="Polar residues" evidence="1">
    <location>
        <begin position="362"/>
        <end position="372"/>
    </location>
</feature>
<organism evidence="2 3">
    <name type="scientific">Platanthera zijinensis</name>
    <dbReference type="NCBI Taxonomy" id="2320716"/>
    <lineage>
        <taxon>Eukaryota</taxon>
        <taxon>Viridiplantae</taxon>
        <taxon>Streptophyta</taxon>
        <taxon>Embryophyta</taxon>
        <taxon>Tracheophyta</taxon>
        <taxon>Spermatophyta</taxon>
        <taxon>Magnoliopsida</taxon>
        <taxon>Liliopsida</taxon>
        <taxon>Asparagales</taxon>
        <taxon>Orchidaceae</taxon>
        <taxon>Orchidoideae</taxon>
        <taxon>Orchideae</taxon>
        <taxon>Orchidinae</taxon>
        <taxon>Platanthera</taxon>
    </lineage>
</organism>
<evidence type="ECO:0000256" key="1">
    <source>
        <dbReference type="SAM" id="MobiDB-lite"/>
    </source>
</evidence>
<reference evidence="2 3" key="1">
    <citation type="journal article" date="2022" name="Nat. Plants">
        <title>Genomes of leafy and leafless Platanthera orchids illuminate the evolution of mycoheterotrophy.</title>
        <authorList>
            <person name="Li M.H."/>
            <person name="Liu K.W."/>
            <person name="Li Z."/>
            <person name="Lu H.C."/>
            <person name="Ye Q.L."/>
            <person name="Zhang D."/>
            <person name="Wang J.Y."/>
            <person name="Li Y.F."/>
            <person name="Zhong Z.M."/>
            <person name="Liu X."/>
            <person name="Yu X."/>
            <person name="Liu D.K."/>
            <person name="Tu X.D."/>
            <person name="Liu B."/>
            <person name="Hao Y."/>
            <person name="Liao X.Y."/>
            <person name="Jiang Y.T."/>
            <person name="Sun W.H."/>
            <person name="Chen J."/>
            <person name="Chen Y.Q."/>
            <person name="Ai Y."/>
            <person name="Zhai J.W."/>
            <person name="Wu S.S."/>
            <person name="Zhou Z."/>
            <person name="Hsiao Y.Y."/>
            <person name="Wu W.L."/>
            <person name="Chen Y.Y."/>
            <person name="Lin Y.F."/>
            <person name="Hsu J.L."/>
            <person name="Li C.Y."/>
            <person name="Wang Z.W."/>
            <person name="Zhao X."/>
            <person name="Zhong W.Y."/>
            <person name="Ma X.K."/>
            <person name="Ma L."/>
            <person name="Huang J."/>
            <person name="Chen G.Z."/>
            <person name="Huang M.Z."/>
            <person name="Huang L."/>
            <person name="Peng D.H."/>
            <person name="Luo Y.B."/>
            <person name="Zou S.Q."/>
            <person name="Chen S.P."/>
            <person name="Lan S."/>
            <person name="Tsai W.C."/>
            <person name="Van de Peer Y."/>
            <person name="Liu Z.J."/>
        </authorList>
    </citation>
    <scope>NUCLEOTIDE SEQUENCE [LARGE SCALE GENOMIC DNA]</scope>
    <source>
        <strain evidence="2">Lor287</strain>
    </source>
</reference>
<comment type="caution">
    <text evidence="2">The sequence shown here is derived from an EMBL/GenBank/DDBJ whole genome shotgun (WGS) entry which is preliminary data.</text>
</comment>
<keyword evidence="3" id="KW-1185">Reference proteome</keyword>
<dbReference type="Pfam" id="PF12070">
    <property type="entry name" value="SCAI"/>
    <property type="match status" value="1"/>
</dbReference>
<dbReference type="GO" id="GO:0006351">
    <property type="term" value="P:DNA-templated transcription"/>
    <property type="evidence" value="ECO:0007669"/>
    <property type="project" value="InterPro"/>
</dbReference>
<accession>A0AAP0B741</accession>
<feature type="region of interest" description="Disordered" evidence="1">
    <location>
        <begin position="353"/>
        <end position="388"/>
    </location>
</feature>
<proteinExistence type="predicted"/>
<dbReference type="PANTHER" id="PTHR21243">
    <property type="entry name" value="PROTEIN SCAI"/>
    <property type="match status" value="1"/>
</dbReference>
<name>A0AAP0B741_9ASPA</name>
<gene>
    <name evidence="2" type="ORF">KSP39_PZI016662</name>
</gene>
<evidence type="ECO:0000313" key="2">
    <source>
        <dbReference type="EMBL" id="KAK8930990.1"/>
    </source>
</evidence>
<sequence>MSDDVEEGSGASAFRTFRSLAESADRKFARVRDLPPSGHGPLHAVYYRKVFKAYTRLWRFQQEHRRDLVSSGLRRWEIGEIASRIGQLYYGQYQRTSEARFLLESYIFYEAILSRRYFESPLAAEADLGLRYKELRFHARFLIVALLLNRKDAVMNLADRFRSLVEGSKSVFRETNFKEWKQLLQETFRFLKADTSFSNTRPLRYSLLFDSHPSSLPYIARLHKRRVLKFQDALLTSYRRNEIKIAELTLDTYRMIQCLEWEPSGSFYQVATTESSDNGACSDQSGASGLIDINLSAADMTDPSLPANSRKAVIYHPSVSNLMKVLAAVCEELASDSILLIYVSASGTADQGFPFENESSKARPSTQDSYKNGGSLRPPPGHSRLDSIDNSGTCVYLGSRRSGGVSLYPEDLIPFTRKPLFIIIDSENSPSFKAGLLELVLQIHGSERGEAAALLLSPRRPSSVSDFDVSAAGSQFTYFLTAPLLAFIQLVGLKSDIDGDVYSSAESILSSAIAEWEVILCTSEGLDQVWAQVLPDPFLRRLILRFIFCRAALALLGTPRKNNELLPDCLPSLPEPVSPDSPSIQSHVSKLAETLGVASHFDFSR</sequence>
<dbReference type="InterPro" id="IPR022709">
    <property type="entry name" value="SCAI"/>
</dbReference>
<dbReference type="Proteomes" id="UP001418222">
    <property type="component" value="Unassembled WGS sequence"/>
</dbReference>
<dbReference type="GO" id="GO:0003714">
    <property type="term" value="F:transcription corepressor activity"/>
    <property type="evidence" value="ECO:0007669"/>
    <property type="project" value="InterPro"/>
</dbReference>
<evidence type="ECO:0000313" key="3">
    <source>
        <dbReference type="Proteomes" id="UP001418222"/>
    </source>
</evidence>
<dbReference type="AlphaFoldDB" id="A0AAP0B741"/>
<evidence type="ECO:0008006" key="4">
    <source>
        <dbReference type="Google" id="ProtNLM"/>
    </source>
</evidence>
<protein>
    <recommendedName>
        <fullName evidence="4">Protein SCAI</fullName>
    </recommendedName>
</protein>